<dbReference type="InterPro" id="IPR012340">
    <property type="entry name" value="NA-bd_OB-fold"/>
</dbReference>
<proteinExistence type="predicted"/>
<comment type="caution">
    <text evidence="4">The sequence shown here is derived from an EMBL/GenBank/DDBJ whole genome shotgun (WGS) entry which is preliminary data.</text>
</comment>
<sequence>MEGCQMLVEIPQRGKSPVANDADGVQSLLTWKGRNRRLRAKIARTLTMSMADPSSPTALKGATTSAEDQEDAFLQFVEYARSMLSSNFDEDTDAGGCDGGDASAPPWSWVVSRILKSCVTYSSGVTPAILLSDLFQAWIEQRRYMTSKKKLEWKIPLEKRHKRMKLPHTVTIDSIYEKNFLSPSSVIEAVVIDTFLLPGTNIYLLSLGDMWSSCTIDLYLHRRYYDLVEFQILKKGREIFLTGCCLRSAMDGSGHPRLLPTEYLIVLLDEDQDEDALLLGAQFCSDSFSSISVDAFKNGISYSFYARQVILNKLSKCQYSEGVERKGVTLVDSEGVKIRFVLWGDQVLLANKIFSPGSMLALDKPFIAHIDDANITSQELCLEFGSATRIYMVPFTQQEEQVLISSTQLRSPGPKLSSTLCQNQGLNISQVMLPLDSQGSVDFKNYPLQLLVVDLRDKMTGVSIYGVVRYIHREVNSLDTIFRVKLEDTTGAIVAKLHFVRSWSLGHLGIGHSVFISGLTCSLNADKKLEVSWFEKDVGNTLVNLSCLPALLNSSCLHKSSCIADISKLTETKTHICRTSVVSIEHHDVCLIKSHAICGYPVRESSDGSLICSFCHLECDGEILDNFQLKVTLGDETGRLCVWCTCQTATELLQITPDEYIQLPVVEQAMYLCTLTGERLIVAVVNCRRDTNGSSVDLHGDVIFEVVRAQKF</sequence>
<evidence type="ECO:0000259" key="2">
    <source>
        <dbReference type="Pfam" id="PF17245"/>
    </source>
</evidence>
<dbReference type="SUPFAM" id="SSF50249">
    <property type="entry name" value="Nucleic acid-binding proteins"/>
    <property type="match status" value="1"/>
</dbReference>
<organism evidence="4 5">
    <name type="scientific">Zingiber officinale</name>
    <name type="common">Ginger</name>
    <name type="synonym">Amomum zingiber</name>
    <dbReference type="NCBI Taxonomy" id="94328"/>
    <lineage>
        <taxon>Eukaryota</taxon>
        <taxon>Viridiplantae</taxon>
        <taxon>Streptophyta</taxon>
        <taxon>Embryophyta</taxon>
        <taxon>Tracheophyta</taxon>
        <taxon>Spermatophyta</taxon>
        <taxon>Magnoliopsida</taxon>
        <taxon>Liliopsida</taxon>
        <taxon>Zingiberales</taxon>
        <taxon>Zingiberaceae</taxon>
        <taxon>Zingiber</taxon>
    </lineage>
</organism>
<evidence type="ECO:0000259" key="1">
    <source>
        <dbReference type="Pfam" id="PF17244"/>
    </source>
</evidence>
<dbReference type="InterPro" id="IPR035201">
    <property type="entry name" value="Cdc24_OB1"/>
</dbReference>
<evidence type="ECO:0000313" key="5">
    <source>
        <dbReference type="Proteomes" id="UP000734854"/>
    </source>
</evidence>
<protein>
    <recommendedName>
        <fullName evidence="6">Nucleic acid-binding protein</fullName>
    </recommendedName>
</protein>
<evidence type="ECO:0000259" key="3">
    <source>
        <dbReference type="Pfam" id="PF17246"/>
    </source>
</evidence>
<dbReference type="PANTHER" id="PTHR36033:SF1">
    <property type="entry name" value="NUCLEIC ACID-BINDING PROTEINS SUPERFAMILY"/>
    <property type="match status" value="1"/>
</dbReference>
<dbReference type="InterPro" id="IPR035203">
    <property type="entry name" value="Cdc24_OB3"/>
</dbReference>
<name>A0A8J5LP94_ZINOF</name>
<dbReference type="InterPro" id="IPR035200">
    <property type="entry name" value="Cdc24_OB2"/>
</dbReference>
<dbReference type="EMBL" id="JACMSC010000005">
    <property type="protein sequence ID" value="KAG6522718.1"/>
    <property type="molecule type" value="Genomic_DNA"/>
</dbReference>
<dbReference type="Gene3D" id="2.40.50.140">
    <property type="entry name" value="Nucleic acid-binding proteins"/>
    <property type="match status" value="1"/>
</dbReference>
<accession>A0A8J5LP94</accession>
<dbReference type="Proteomes" id="UP000734854">
    <property type="component" value="Unassembled WGS sequence"/>
</dbReference>
<dbReference type="Pfam" id="PF17245">
    <property type="entry name" value="CDC24_OB2"/>
    <property type="match status" value="1"/>
</dbReference>
<feature type="domain" description="Cell division control protein 24 OB" evidence="2">
    <location>
        <begin position="207"/>
        <end position="333"/>
    </location>
</feature>
<feature type="domain" description="Cell division control protein 24 OB" evidence="3">
    <location>
        <begin position="73"/>
        <end position="201"/>
    </location>
</feature>
<gene>
    <name evidence="4" type="ORF">ZIOFF_019869</name>
</gene>
<dbReference type="Pfam" id="PF17244">
    <property type="entry name" value="CDC24_OB3"/>
    <property type="match status" value="1"/>
</dbReference>
<dbReference type="AlphaFoldDB" id="A0A8J5LP94"/>
<evidence type="ECO:0000313" key="4">
    <source>
        <dbReference type="EMBL" id="KAG6522718.1"/>
    </source>
</evidence>
<feature type="domain" description="Cell division control protein 24 OB" evidence="1">
    <location>
        <begin position="454"/>
        <end position="675"/>
    </location>
</feature>
<dbReference type="Pfam" id="PF17246">
    <property type="entry name" value="CDC24_OB1"/>
    <property type="match status" value="1"/>
</dbReference>
<reference evidence="4 5" key="1">
    <citation type="submission" date="2020-08" db="EMBL/GenBank/DDBJ databases">
        <title>Plant Genome Project.</title>
        <authorList>
            <person name="Zhang R.-G."/>
        </authorList>
    </citation>
    <scope>NUCLEOTIDE SEQUENCE [LARGE SCALE GENOMIC DNA]</scope>
    <source>
        <tissue evidence="4">Rhizome</tissue>
    </source>
</reference>
<dbReference type="PANTHER" id="PTHR36033">
    <property type="entry name" value="NUCLEIC ACID-BINDING PROTEINS SUPERFAMILY"/>
    <property type="match status" value="1"/>
</dbReference>
<keyword evidence="5" id="KW-1185">Reference proteome</keyword>
<evidence type="ECO:0008006" key="6">
    <source>
        <dbReference type="Google" id="ProtNLM"/>
    </source>
</evidence>